<accession>G8M1A3</accession>
<dbReference type="InterPro" id="IPR014235">
    <property type="entry name" value="Spore_PdaA"/>
</dbReference>
<dbReference type="Proteomes" id="UP000005435">
    <property type="component" value="Chromosome"/>
</dbReference>
<reference evidence="3" key="1">
    <citation type="submission" date="2011-12" db="EMBL/GenBank/DDBJ databases">
        <title>Complete sequence of Clostridium clariflavum DSM 19732.</title>
        <authorList>
            <consortium name="US DOE Joint Genome Institute"/>
            <person name="Lucas S."/>
            <person name="Han J."/>
            <person name="Lapidus A."/>
            <person name="Cheng J.-F."/>
            <person name="Goodwin L."/>
            <person name="Pitluck S."/>
            <person name="Peters L."/>
            <person name="Teshima H."/>
            <person name="Detter J.C."/>
            <person name="Han C."/>
            <person name="Tapia R."/>
            <person name="Land M."/>
            <person name="Hauser L."/>
            <person name="Kyrpides N."/>
            <person name="Ivanova N."/>
            <person name="Pagani I."/>
            <person name="Kitzmiller T."/>
            <person name="Lynd L."/>
            <person name="Izquierdo J."/>
            <person name="Woyke T."/>
        </authorList>
    </citation>
    <scope>NUCLEOTIDE SEQUENCE [LARGE SCALE GENOMIC DNA]</scope>
    <source>
        <strain evidence="3">DSM 19732 / NBRC 101661 / EBR45</strain>
    </source>
</reference>
<evidence type="ECO:0000313" key="3">
    <source>
        <dbReference type="Proteomes" id="UP000005435"/>
    </source>
</evidence>
<name>G8M1A3_ACECE</name>
<sequence precursor="true">MKKKIIVLCLLIFALLTINIISRESNNNLYLPDLGGVYSASFDDIDFSTEITGMLSEGVIDEIAYEEAFAGNNYSGEYKNDLLRWGILRKGFGETPAADPGAPELLEKYGGKYLGDTEKNEIYLTFDEGYENGYTSKILDVLRDNNVKAVFFITGPYLAQHQDLVRRMVEEGHFVGNHTIHHPSLPSLDDKTLEEEILGLDRAFFEKFGKHMQFLRPPKGEYSERTLAITQKLGYVNLFWSFAYDDWHKDKIRGAQYAYDKVINNLHNGAVVLLHAVSKDNADALDMIIKGARSKGFEFGDPADLLN</sequence>
<evidence type="ECO:0000259" key="1">
    <source>
        <dbReference type="PROSITE" id="PS51677"/>
    </source>
</evidence>
<organism evidence="2 3">
    <name type="scientific">Acetivibrio clariflavus (strain DSM 19732 / NBRC 101661 / EBR45)</name>
    <name type="common">Clostridium clariflavum</name>
    <dbReference type="NCBI Taxonomy" id="720554"/>
    <lineage>
        <taxon>Bacteria</taxon>
        <taxon>Bacillati</taxon>
        <taxon>Bacillota</taxon>
        <taxon>Clostridia</taxon>
        <taxon>Eubacteriales</taxon>
        <taxon>Oscillospiraceae</taxon>
        <taxon>Acetivibrio</taxon>
    </lineage>
</organism>
<dbReference type="InterPro" id="IPR002509">
    <property type="entry name" value="NODB_dom"/>
</dbReference>
<dbReference type="CDD" id="cd10948">
    <property type="entry name" value="CE4_BsPdaA_like"/>
    <property type="match status" value="1"/>
</dbReference>
<dbReference type="HOGENOM" id="CLU_021264_12_0_9"/>
<dbReference type="GO" id="GO:0016020">
    <property type="term" value="C:membrane"/>
    <property type="evidence" value="ECO:0007669"/>
    <property type="project" value="TreeGrafter"/>
</dbReference>
<dbReference type="InterPro" id="IPR011330">
    <property type="entry name" value="Glyco_hydro/deAcase_b/a-brl"/>
</dbReference>
<protein>
    <submittedName>
        <fullName evidence="2">Putative xylanase/chitin deacetylase</fullName>
    </submittedName>
</protein>
<evidence type="ECO:0000313" key="2">
    <source>
        <dbReference type="EMBL" id="AEV68079.1"/>
    </source>
</evidence>
<dbReference type="Pfam" id="PF01522">
    <property type="entry name" value="Polysacc_deac_1"/>
    <property type="match status" value="1"/>
</dbReference>
<keyword evidence="2" id="KW-0119">Carbohydrate metabolism</keyword>
<dbReference type="InterPro" id="IPR050248">
    <property type="entry name" value="Polysacc_deacetylase_ArnD"/>
</dbReference>
<dbReference type="eggNOG" id="COG0726">
    <property type="taxonomic scope" value="Bacteria"/>
</dbReference>
<proteinExistence type="predicted"/>
<dbReference type="EMBL" id="CP003065">
    <property type="protein sequence ID" value="AEV68079.1"/>
    <property type="molecule type" value="Genomic_DNA"/>
</dbReference>
<dbReference type="PROSITE" id="PS51677">
    <property type="entry name" value="NODB"/>
    <property type="match status" value="1"/>
</dbReference>
<gene>
    <name evidence="2" type="ordered locus">Clocl_1428</name>
</gene>
<dbReference type="SUPFAM" id="SSF88713">
    <property type="entry name" value="Glycoside hydrolase/deacetylase"/>
    <property type="match status" value="1"/>
</dbReference>
<dbReference type="OrthoDB" id="9812065at2"/>
<dbReference type="STRING" id="720554.Clocl_1428"/>
<dbReference type="KEGG" id="ccl:Clocl_1428"/>
<dbReference type="GO" id="GO:0016810">
    <property type="term" value="F:hydrolase activity, acting on carbon-nitrogen (but not peptide) bonds"/>
    <property type="evidence" value="ECO:0007669"/>
    <property type="project" value="InterPro"/>
</dbReference>
<dbReference type="Gene3D" id="3.20.20.370">
    <property type="entry name" value="Glycoside hydrolase/deacetylase"/>
    <property type="match status" value="1"/>
</dbReference>
<keyword evidence="2" id="KW-0378">Hydrolase</keyword>
<dbReference type="AlphaFoldDB" id="G8M1A3"/>
<dbReference type="GO" id="GO:0016798">
    <property type="term" value="F:hydrolase activity, acting on glycosyl bonds"/>
    <property type="evidence" value="ECO:0007669"/>
    <property type="project" value="UniProtKB-KW"/>
</dbReference>
<dbReference type="PANTHER" id="PTHR10587:SF78">
    <property type="entry name" value="PEPTIDOGLYCAN-N-ACETYLMURAMIC ACID DEACETYLASE PDAA"/>
    <property type="match status" value="1"/>
</dbReference>
<keyword evidence="3" id="KW-1185">Reference proteome</keyword>
<reference evidence="2 3" key="2">
    <citation type="journal article" date="2012" name="Stand. Genomic Sci.">
        <title>Complete Genome Sequence of Clostridium clariflavum DSM 19732.</title>
        <authorList>
            <person name="Izquierdo J.A."/>
            <person name="Goodwin L."/>
            <person name="Davenport K.W."/>
            <person name="Teshima H."/>
            <person name="Bruce D."/>
            <person name="Detter C."/>
            <person name="Tapia R."/>
            <person name="Han S."/>
            <person name="Land M."/>
            <person name="Hauser L."/>
            <person name="Jeffries C.D."/>
            <person name="Han J."/>
            <person name="Pitluck S."/>
            <person name="Nolan M."/>
            <person name="Chen A."/>
            <person name="Huntemann M."/>
            <person name="Mavromatis K."/>
            <person name="Mikhailova N."/>
            <person name="Liolios K."/>
            <person name="Woyke T."/>
            <person name="Lynd L.R."/>
        </authorList>
    </citation>
    <scope>NUCLEOTIDE SEQUENCE [LARGE SCALE GENOMIC DNA]</scope>
    <source>
        <strain evidence="3">DSM 19732 / NBRC 101661 / EBR45</strain>
    </source>
</reference>
<keyword evidence="2" id="KW-0326">Glycosidase</keyword>
<dbReference type="RefSeq" id="WP_014254692.1">
    <property type="nucleotide sequence ID" value="NC_016627.1"/>
</dbReference>
<feature type="domain" description="NodB homology" evidence="1">
    <location>
        <begin position="120"/>
        <end position="300"/>
    </location>
</feature>
<keyword evidence="2" id="KW-0624">Polysaccharide degradation</keyword>
<dbReference type="PANTHER" id="PTHR10587">
    <property type="entry name" value="GLYCOSYL TRANSFERASE-RELATED"/>
    <property type="match status" value="1"/>
</dbReference>
<dbReference type="GO" id="GO:0045493">
    <property type="term" value="P:xylan catabolic process"/>
    <property type="evidence" value="ECO:0007669"/>
    <property type="project" value="UniProtKB-KW"/>
</dbReference>
<keyword evidence="2" id="KW-0858">Xylan degradation</keyword>